<evidence type="ECO:0000313" key="2">
    <source>
        <dbReference type="EMBL" id="CAA7399680.1"/>
    </source>
</evidence>
<evidence type="ECO:0000313" key="3">
    <source>
        <dbReference type="Proteomes" id="UP000663760"/>
    </source>
</evidence>
<dbReference type="EMBL" id="LR746270">
    <property type="protein sequence ID" value="CAA7399680.1"/>
    <property type="molecule type" value="Genomic_DNA"/>
</dbReference>
<evidence type="ECO:0000256" key="1">
    <source>
        <dbReference type="ARBA" id="ARBA00008668"/>
    </source>
</evidence>
<dbReference type="Proteomes" id="UP000663760">
    <property type="component" value="Chromosome 7"/>
</dbReference>
<comment type="similarity">
    <text evidence="1">Belongs to the 'GDSL' lipolytic enzyme family.</text>
</comment>
<dbReference type="InterPro" id="IPR050592">
    <property type="entry name" value="GDSL_lipolytic_enzyme"/>
</dbReference>
<dbReference type="InterPro" id="IPR036514">
    <property type="entry name" value="SGNH_hydro_sf"/>
</dbReference>
<dbReference type="FunFam" id="3.40.50.1110:FF:000003">
    <property type="entry name" value="GDSL esterase/lipase APG"/>
    <property type="match status" value="1"/>
</dbReference>
<organism evidence="2 3">
    <name type="scientific">Spirodela intermedia</name>
    <name type="common">Intermediate duckweed</name>
    <dbReference type="NCBI Taxonomy" id="51605"/>
    <lineage>
        <taxon>Eukaryota</taxon>
        <taxon>Viridiplantae</taxon>
        <taxon>Streptophyta</taxon>
        <taxon>Embryophyta</taxon>
        <taxon>Tracheophyta</taxon>
        <taxon>Spermatophyta</taxon>
        <taxon>Magnoliopsida</taxon>
        <taxon>Liliopsida</taxon>
        <taxon>Araceae</taxon>
        <taxon>Lemnoideae</taxon>
        <taxon>Spirodela</taxon>
    </lineage>
</organism>
<gene>
    <name evidence="2" type="ORF">SI8410_07010350</name>
</gene>
<dbReference type="SUPFAM" id="SSF52266">
    <property type="entry name" value="SGNH hydrolase"/>
    <property type="match status" value="1"/>
</dbReference>
<accession>A0A7I8KPF4</accession>
<reference evidence="2" key="1">
    <citation type="submission" date="2020-02" db="EMBL/GenBank/DDBJ databases">
        <authorList>
            <person name="Scholz U."/>
            <person name="Mascher M."/>
            <person name="Fiebig A."/>
        </authorList>
    </citation>
    <scope>NUCLEOTIDE SEQUENCE</scope>
</reference>
<keyword evidence="3" id="KW-1185">Reference proteome</keyword>
<protein>
    <submittedName>
        <fullName evidence="2">Uncharacterized protein</fullName>
    </submittedName>
</protein>
<name>A0A7I8KPF4_SPIIN</name>
<dbReference type="PANTHER" id="PTHR45642:SF95">
    <property type="entry name" value="GDSL-LIKE LIPASE_ACYLHYDROLASE FAMILY PROTEIN, EXPRESSED"/>
    <property type="match status" value="1"/>
</dbReference>
<dbReference type="OrthoDB" id="1600564at2759"/>
<dbReference type="AlphaFoldDB" id="A0A7I8KPF4"/>
<dbReference type="Pfam" id="PF00657">
    <property type="entry name" value="Lipase_GDSL"/>
    <property type="match status" value="1"/>
</dbReference>
<dbReference type="Gene3D" id="3.40.50.1110">
    <property type="entry name" value="SGNH hydrolase"/>
    <property type="match status" value="1"/>
</dbReference>
<dbReference type="InterPro" id="IPR001087">
    <property type="entry name" value="GDSL"/>
</dbReference>
<dbReference type="GO" id="GO:0016788">
    <property type="term" value="F:hydrolase activity, acting on ester bonds"/>
    <property type="evidence" value="ECO:0007669"/>
    <property type="project" value="InterPro"/>
</dbReference>
<dbReference type="InterPro" id="IPR035669">
    <property type="entry name" value="SGNH_plant_lipase-like"/>
</dbReference>
<dbReference type="CDD" id="cd01837">
    <property type="entry name" value="SGNH_plant_lipase_like"/>
    <property type="match status" value="1"/>
</dbReference>
<proteinExistence type="inferred from homology"/>
<sequence length="369" mass="40341">MEFLPRARASVGTSGAAWSISIIFLLCQVLQAKTLRPNMTLPRVPAVIVFGDSIVDPGNNNLLGTLTKSNFPPYGKDFPGHQATGRFSNGKIPTDLIVSDLGIKELLPAYLDPNLHPEELLTGVSFASGGSGFDPITPTVTNVLSQEDQLELFKEYKGKVRGMVGAKRAASIVQESLYVICQGSNDLANTYFNGPFRRPHYDLPSYVKLMVDSASGFVKNLYGQGARKIGFMGIPPLGCVPADRTFFGGPQRDCSEELNQASQLFNDALAVELHRLSHELPGSNLIYVDIYTLMIDVIQRPTHYGFEEATKGCCGTGNLEASVTCNSLMASTCEDPTKYVFWDGYHPTETAYRLLIDEIARKYLHALTG</sequence>
<dbReference type="PANTHER" id="PTHR45642">
    <property type="entry name" value="GDSL ESTERASE/LIPASE EXL3"/>
    <property type="match status" value="1"/>
</dbReference>